<gene>
    <name evidence="3" type="ORF">H4R18_005273</name>
</gene>
<dbReference type="Pfam" id="PF20479">
    <property type="entry name" value="TMEM128"/>
    <property type="match status" value="1"/>
</dbReference>
<keyword evidence="2" id="KW-0472">Membrane</keyword>
<feature type="transmembrane region" description="Helical" evidence="2">
    <location>
        <begin position="120"/>
        <end position="141"/>
    </location>
</feature>
<evidence type="ECO:0000256" key="1">
    <source>
        <dbReference type="SAM" id="MobiDB-lite"/>
    </source>
</evidence>
<accession>A0A9W8H6G7</accession>
<dbReference type="AlphaFoldDB" id="A0A9W8H6G7"/>
<name>A0A9W8H6G7_9FUNG</name>
<protein>
    <submittedName>
        <fullName evidence="3">Uncharacterized protein</fullName>
    </submittedName>
</protein>
<evidence type="ECO:0000256" key="2">
    <source>
        <dbReference type="SAM" id="Phobius"/>
    </source>
</evidence>
<feature type="transmembrane region" description="Helical" evidence="2">
    <location>
        <begin position="147"/>
        <end position="166"/>
    </location>
</feature>
<feature type="region of interest" description="Disordered" evidence="1">
    <location>
        <begin position="1"/>
        <end position="34"/>
    </location>
</feature>
<comment type="caution">
    <text evidence="3">The sequence shown here is derived from an EMBL/GenBank/DDBJ whole genome shotgun (WGS) entry which is preliminary data.</text>
</comment>
<keyword evidence="2" id="KW-1133">Transmembrane helix</keyword>
<keyword evidence="4" id="KW-1185">Reference proteome</keyword>
<evidence type="ECO:0000313" key="4">
    <source>
        <dbReference type="Proteomes" id="UP001140217"/>
    </source>
</evidence>
<organism evidence="3 4">
    <name type="scientific">Coemansia javaensis</name>
    <dbReference type="NCBI Taxonomy" id="2761396"/>
    <lineage>
        <taxon>Eukaryota</taxon>
        <taxon>Fungi</taxon>
        <taxon>Fungi incertae sedis</taxon>
        <taxon>Zoopagomycota</taxon>
        <taxon>Kickxellomycotina</taxon>
        <taxon>Kickxellomycetes</taxon>
        <taxon>Kickxellales</taxon>
        <taxon>Kickxellaceae</taxon>
        <taxon>Coemansia</taxon>
    </lineage>
</organism>
<reference evidence="3" key="1">
    <citation type="submission" date="2022-07" db="EMBL/GenBank/DDBJ databases">
        <title>Phylogenomic reconstructions and comparative analyses of Kickxellomycotina fungi.</title>
        <authorList>
            <person name="Reynolds N.K."/>
            <person name="Stajich J.E."/>
            <person name="Barry K."/>
            <person name="Grigoriev I.V."/>
            <person name="Crous P."/>
            <person name="Smith M.E."/>
        </authorList>
    </citation>
    <scope>NUCLEOTIDE SEQUENCE</scope>
    <source>
        <strain evidence="3">NBRC 105414</strain>
    </source>
</reference>
<dbReference type="OrthoDB" id="5569807at2759"/>
<sequence>MGGAAQPGPAYVAQVRRPEPPRGGSGTPEAAEGGRRRSRLASLAKLGLFSWFGRWFIRYYEIDRSLRKEPGTPRISTGWLGLALLSLGPFVLAYLYASVWRRRVRRRPLDLQNWQAGSSLLVRAATGGLLLAWVSATIALFPGYGMASVLIVAVATGCAVAIADAAEGVL</sequence>
<dbReference type="InterPro" id="IPR033579">
    <property type="entry name" value="TMEM128"/>
</dbReference>
<keyword evidence="2" id="KW-0812">Transmembrane</keyword>
<dbReference type="Proteomes" id="UP001140217">
    <property type="component" value="Unassembled WGS sequence"/>
</dbReference>
<dbReference type="EMBL" id="JANBUL010000306">
    <property type="protein sequence ID" value="KAJ2777193.1"/>
    <property type="molecule type" value="Genomic_DNA"/>
</dbReference>
<proteinExistence type="predicted"/>
<evidence type="ECO:0000313" key="3">
    <source>
        <dbReference type="EMBL" id="KAJ2777193.1"/>
    </source>
</evidence>
<feature type="transmembrane region" description="Helical" evidence="2">
    <location>
        <begin position="77"/>
        <end position="99"/>
    </location>
</feature>